<name>A0A844ZHX3_9SPHN</name>
<dbReference type="InterPro" id="IPR011324">
    <property type="entry name" value="Cytotoxic_necrot_fac-like_cat"/>
</dbReference>
<evidence type="ECO:0000313" key="12">
    <source>
        <dbReference type="Proteomes" id="UP000433104"/>
    </source>
</evidence>
<evidence type="ECO:0000313" key="11">
    <source>
        <dbReference type="EMBL" id="MXO86726.1"/>
    </source>
</evidence>
<evidence type="ECO:0000256" key="6">
    <source>
        <dbReference type="ARBA" id="ARBA00022833"/>
    </source>
</evidence>
<evidence type="ECO:0000256" key="10">
    <source>
        <dbReference type="RuleBase" id="RU361274"/>
    </source>
</evidence>
<dbReference type="AlphaFoldDB" id="A0A844ZHX3"/>
<sequence length="240" mass="25956">MSEPLRSDLLSAVPHGFFGWCKPSGEAGEFDARQAANRVVAAEQVSPKGRLATVTQVHSARTVIVEQPFAPDAAPEADALVTATPQVLLGIVTADCAPVLLADVEARVIGAAHAGWRGAHGGVLESCVEAMIECGARRESIAAAIGPTIAQESYEVDDDFRARFDEVDEAFFRRSREGHWQFDLPHYVAARLRRAGVFAVDVTGKNTFAEADRYYSYRRASQTGEANDMRQISIIGLPVD</sequence>
<comment type="catalytic activity">
    <reaction evidence="9">
        <text>S-methyl-5'-thioadenosine + phosphate = 5-(methylsulfanyl)-alpha-D-ribose 1-phosphate + adenine</text>
        <dbReference type="Rhea" id="RHEA:11852"/>
        <dbReference type="ChEBI" id="CHEBI:16708"/>
        <dbReference type="ChEBI" id="CHEBI:17509"/>
        <dbReference type="ChEBI" id="CHEBI:43474"/>
        <dbReference type="ChEBI" id="CHEBI:58533"/>
        <dbReference type="EC" id="2.4.2.28"/>
    </reaction>
    <physiologicalReaction direction="left-to-right" evidence="9">
        <dbReference type="Rhea" id="RHEA:11853"/>
    </physiologicalReaction>
</comment>
<dbReference type="NCBIfam" id="TIGR00726">
    <property type="entry name" value="peptidoglycan editing factor PgeF"/>
    <property type="match status" value="1"/>
</dbReference>
<comment type="caution">
    <text evidence="11">The sequence shown here is derived from an EMBL/GenBank/DDBJ whole genome shotgun (WGS) entry which is preliminary data.</text>
</comment>
<comment type="similarity">
    <text evidence="2 10">Belongs to the purine nucleoside phosphorylase YfiH/LACC1 family.</text>
</comment>
<comment type="catalytic activity">
    <reaction evidence="7">
        <text>adenosine + H2O + H(+) = inosine + NH4(+)</text>
        <dbReference type="Rhea" id="RHEA:24408"/>
        <dbReference type="ChEBI" id="CHEBI:15377"/>
        <dbReference type="ChEBI" id="CHEBI:15378"/>
        <dbReference type="ChEBI" id="CHEBI:16335"/>
        <dbReference type="ChEBI" id="CHEBI:17596"/>
        <dbReference type="ChEBI" id="CHEBI:28938"/>
        <dbReference type="EC" id="3.5.4.4"/>
    </reaction>
    <physiologicalReaction direction="left-to-right" evidence="7">
        <dbReference type="Rhea" id="RHEA:24409"/>
    </physiologicalReaction>
</comment>
<dbReference type="GO" id="GO:0017061">
    <property type="term" value="F:S-methyl-5-thioadenosine phosphorylase activity"/>
    <property type="evidence" value="ECO:0007669"/>
    <property type="project" value="UniProtKB-EC"/>
</dbReference>
<evidence type="ECO:0000256" key="2">
    <source>
        <dbReference type="ARBA" id="ARBA00007353"/>
    </source>
</evidence>
<organism evidence="11 12">
    <name type="scientific">Parapontixanthobacter aurantiacus</name>
    <dbReference type="NCBI Taxonomy" id="1463599"/>
    <lineage>
        <taxon>Bacteria</taxon>
        <taxon>Pseudomonadati</taxon>
        <taxon>Pseudomonadota</taxon>
        <taxon>Alphaproteobacteria</taxon>
        <taxon>Sphingomonadales</taxon>
        <taxon>Erythrobacteraceae</taxon>
        <taxon>Parapontixanthobacter</taxon>
    </lineage>
</organism>
<dbReference type="GO" id="GO:0016787">
    <property type="term" value="F:hydrolase activity"/>
    <property type="evidence" value="ECO:0007669"/>
    <property type="project" value="UniProtKB-KW"/>
</dbReference>
<dbReference type="InterPro" id="IPR038371">
    <property type="entry name" value="Cu_polyphenol_OxRdtase_sf"/>
</dbReference>
<comment type="catalytic activity">
    <reaction evidence="8">
        <text>adenosine + phosphate = alpha-D-ribose 1-phosphate + adenine</text>
        <dbReference type="Rhea" id="RHEA:27642"/>
        <dbReference type="ChEBI" id="CHEBI:16335"/>
        <dbReference type="ChEBI" id="CHEBI:16708"/>
        <dbReference type="ChEBI" id="CHEBI:43474"/>
        <dbReference type="ChEBI" id="CHEBI:57720"/>
        <dbReference type="EC" id="2.4.2.1"/>
    </reaction>
    <physiologicalReaction direction="left-to-right" evidence="8">
        <dbReference type="Rhea" id="RHEA:27643"/>
    </physiologicalReaction>
</comment>
<evidence type="ECO:0000256" key="4">
    <source>
        <dbReference type="ARBA" id="ARBA00022723"/>
    </source>
</evidence>
<accession>A0A844ZHX3</accession>
<comment type="catalytic activity">
    <reaction evidence="1">
        <text>inosine + phosphate = alpha-D-ribose 1-phosphate + hypoxanthine</text>
        <dbReference type="Rhea" id="RHEA:27646"/>
        <dbReference type="ChEBI" id="CHEBI:17368"/>
        <dbReference type="ChEBI" id="CHEBI:17596"/>
        <dbReference type="ChEBI" id="CHEBI:43474"/>
        <dbReference type="ChEBI" id="CHEBI:57720"/>
        <dbReference type="EC" id="2.4.2.1"/>
    </reaction>
    <physiologicalReaction direction="left-to-right" evidence="1">
        <dbReference type="Rhea" id="RHEA:27647"/>
    </physiologicalReaction>
</comment>
<evidence type="ECO:0000256" key="8">
    <source>
        <dbReference type="ARBA" id="ARBA00048968"/>
    </source>
</evidence>
<dbReference type="EMBL" id="WTYW01000003">
    <property type="protein sequence ID" value="MXO86726.1"/>
    <property type="molecule type" value="Genomic_DNA"/>
</dbReference>
<keyword evidence="4" id="KW-0479">Metal-binding</keyword>
<dbReference type="PANTHER" id="PTHR30616:SF2">
    <property type="entry name" value="PURINE NUCLEOSIDE PHOSPHORYLASE LACC1"/>
    <property type="match status" value="1"/>
</dbReference>
<dbReference type="GO" id="GO:0005507">
    <property type="term" value="F:copper ion binding"/>
    <property type="evidence" value="ECO:0007669"/>
    <property type="project" value="TreeGrafter"/>
</dbReference>
<reference evidence="11 12" key="1">
    <citation type="submission" date="2019-12" db="EMBL/GenBank/DDBJ databases">
        <title>Genomic-based taxomic classification of the family Erythrobacteraceae.</title>
        <authorList>
            <person name="Xu L."/>
        </authorList>
    </citation>
    <scope>NUCLEOTIDE SEQUENCE [LARGE SCALE GENOMIC DNA]</scope>
    <source>
        <strain evidence="11 12">MCCC 1A09962</strain>
    </source>
</reference>
<dbReference type="RefSeq" id="WP_160684181.1">
    <property type="nucleotide sequence ID" value="NZ_WTYW01000003.1"/>
</dbReference>
<evidence type="ECO:0000256" key="9">
    <source>
        <dbReference type="ARBA" id="ARBA00049893"/>
    </source>
</evidence>
<dbReference type="Proteomes" id="UP000433104">
    <property type="component" value="Unassembled WGS sequence"/>
</dbReference>
<dbReference type="SUPFAM" id="SSF64438">
    <property type="entry name" value="CNF1/YfiH-like putative cysteine hydrolases"/>
    <property type="match status" value="1"/>
</dbReference>
<keyword evidence="6" id="KW-0862">Zinc</keyword>
<keyword evidence="12" id="KW-1185">Reference proteome</keyword>
<evidence type="ECO:0000256" key="7">
    <source>
        <dbReference type="ARBA" id="ARBA00047989"/>
    </source>
</evidence>
<gene>
    <name evidence="11" type="primary">pgeF</name>
    <name evidence="11" type="ORF">GRI38_11890</name>
</gene>
<evidence type="ECO:0000256" key="3">
    <source>
        <dbReference type="ARBA" id="ARBA00022679"/>
    </source>
</evidence>
<dbReference type="Pfam" id="PF02578">
    <property type="entry name" value="Cu-oxidase_4"/>
    <property type="match status" value="1"/>
</dbReference>
<dbReference type="PANTHER" id="PTHR30616">
    <property type="entry name" value="UNCHARACTERIZED PROTEIN YFIH"/>
    <property type="match status" value="1"/>
</dbReference>
<dbReference type="InterPro" id="IPR003730">
    <property type="entry name" value="Cu_polyphenol_OxRdtase"/>
</dbReference>
<proteinExistence type="inferred from homology"/>
<evidence type="ECO:0000256" key="5">
    <source>
        <dbReference type="ARBA" id="ARBA00022801"/>
    </source>
</evidence>
<dbReference type="Gene3D" id="3.60.140.10">
    <property type="entry name" value="CNF1/YfiH-like putative cysteine hydrolases"/>
    <property type="match status" value="1"/>
</dbReference>
<evidence type="ECO:0000256" key="1">
    <source>
        <dbReference type="ARBA" id="ARBA00000553"/>
    </source>
</evidence>
<keyword evidence="3" id="KW-0808">Transferase</keyword>
<dbReference type="CDD" id="cd16833">
    <property type="entry name" value="YfiH"/>
    <property type="match status" value="1"/>
</dbReference>
<keyword evidence="5" id="KW-0378">Hydrolase</keyword>
<protein>
    <recommendedName>
        <fullName evidence="10">Purine nucleoside phosphorylase</fullName>
    </recommendedName>
</protein>
<dbReference type="OrthoDB" id="4279at2"/>